<dbReference type="InterPro" id="IPR015927">
    <property type="entry name" value="Peptidase_S24_S26A/B/C"/>
</dbReference>
<sequence>MDIISEIREGLRKPGKSKIGLAAALGRQPSVVTAILGEGKNGKPRQVKADEVEKIRAYFRDGEQTGTVIRPEGPEPSEVSPAPNAPRFSQFGDFDVEVKGITVGGNDDEFYFNGKVSEHVRRPPGLLHKKGVFAVEVSNDSMVPRYEVGEIVYVQEKVPASGDHVVIELYHPDDETQAGKSFVKKFERRTGRRIYCTQYNPPKEIEFDTGEVKAVYRVFPNRELFG</sequence>
<dbReference type="RefSeq" id="WP_211913071.1">
    <property type="nucleotide sequence ID" value="NZ_CP036498.1"/>
</dbReference>
<dbReference type="Gene3D" id="2.10.109.10">
    <property type="entry name" value="Umud Fragment, subunit A"/>
    <property type="match status" value="1"/>
</dbReference>
<reference evidence="3 4" key="1">
    <citation type="submission" date="2019-02" db="EMBL/GenBank/DDBJ databases">
        <title>Emended description of the genus Rhodopseudomonas and description of Rhodopseudomonas albus sp. nov., a non-phototrophic, heavy-metal-tolerant bacterium isolated from garden soil.</title>
        <authorList>
            <person name="Bao Z."/>
            <person name="Cao W.W."/>
            <person name="Sato Y."/>
            <person name="Nishizawa T."/>
            <person name="Zhao J."/>
            <person name="Guo Y."/>
            <person name="Ohta H."/>
        </authorList>
    </citation>
    <scope>NUCLEOTIDE SEQUENCE [LARGE SCALE GENOMIC DNA]</scope>
    <source>
        <strain evidence="3 4">SK50-23</strain>
    </source>
</reference>
<dbReference type="Pfam" id="PF00717">
    <property type="entry name" value="Peptidase_S24"/>
    <property type="match status" value="1"/>
</dbReference>
<dbReference type="InterPro" id="IPR039418">
    <property type="entry name" value="LexA-like"/>
</dbReference>
<feature type="region of interest" description="Disordered" evidence="1">
    <location>
        <begin position="64"/>
        <end position="86"/>
    </location>
</feature>
<gene>
    <name evidence="3" type="ORF">RPMA_12290</name>
</gene>
<feature type="domain" description="Peptidase S24/S26A/S26B/S26C" evidence="2">
    <location>
        <begin position="116"/>
        <end position="204"/>
    </location>
</feature>
<evidence type="ECO:0000313" key="4">
    <source>
        <dbReference type="Proteomes" id="UP000682843"/>
    </source>
</evidence>
<protein>
    <submittedName>
        <fullName evidence="3">Helix-turn-helix transcriptional regulator</fullName>
    </submittedName>
</protein>
<evidence type="ECO:0000313" key="3">
    <source>
        <dbReference type="EMBL" id="QUS39526.1"/>
    </source>
</evidence>
<evidence type="ECO:0000256" key="1">
    <source>
        <dbReference type="SAM" id="MobiDB-lite"/>
    </source>
</evidence>
<evidence type="ECO:0000259" key="2">
    <source>
        <dbReference type="Pfam" id="PF00717"/>
    </source>
</evidence>
<keyword evidence="4" id="KW-1185">Reference proteome</keyword>
<dbReference type="Proteomes" id="UP000682843">
    <property type="component" value="Chromosome"/>
</dbReference>
<accession>A0ABX8A711</accession>
<dbReference type="SUPFAM" id="SSF51306">
    <property type="entry name" value="LexA/Signal peptidase"/>
    <property type="match status" value="1"/>
</dbReference>
<dbReference type="EMBL" id="CP036498">
    <property type="protein sequence ID" value="QUS39526.1"/>
    <property type="molecule type" value="Genomic_DNA"/>
</dbReference>
<organism evidence="3 4">
    <name type="scientific">Tardiphaga alba</name>
    <dbReference type="NCBI Taxonomy" id="340268"/>
    <lineage>
        <taxon>Bacteria</taxon>
        <taxon>Pseudomonadati</taxon>
        <taxon>Pseudomonadota</taxon>
        <taxon>Alphaproteobacteria</taxon>
        <taxon>Hyphomicrobiales</taxon>
        <taxon>Nitrobacteraceae</taxon>
        <taxon>Tardiphaga</taxon>
    </lineage>
</organism>
<name>A0ABX8A711_9BRAD</name>
<dbReference type="CDD" id="cd06529">
    <property type="entry name" value="S24_LexA-like"/>
    <property type="match status" value="1"/>
</dbReference>
<proteinExistence type="predicted"/>
<dbReference type="InterPro" id="IPR036286">
    <property type="entry name" value="LexA/Signal_pep-like_sf"/>
</dbReference>